<dbReference type="CDD" id="cd02022">
    <property type="entry name" value="DPCK"/>
    <property type="match status" value="1"/>
</dbReference>
<comment type="function">
    <text evidence="8">Catalyzes the phosphorylation of the 3'-hydroxyl group of dephosphocoenzyme A to form coenzyme A.</text>
</comment>
<evidence type="ECO:0000256" key="8">
    <source>
        <dbReference type="HAMAP-Rule" id="MF_00376"/>
    </source>
</evidence>
<keyword evidence="3 8" id="KW-0808">Transferase</keyword>
<dbReference type="Proteomes" id="UP000235598">
    <property type="component" value="Unassembled WGS sequence"/>
</dbReference>
<comment type="similarity">
    <text evidence="1 8">Belongs to the CoaE family.</text>
</comment>
<keyword evidence="2 8" id="KW-0963">Cytoplasm</keyword>
<dbReference type="GO" id="GO:0015937">
    <property type="term" value="P:coenzyme A biosynthetic process"/>
    <property type="evidence" value="ECO:0007669"/>
    <property type="project" value="UniProtKB-UniRule"/>
</dbReference>
<dbReference type="NCBIfam" id="NF002879">
    <property type="entry name" value="PRK03333.1"/>
    <property type="match status" value="1"/>
</dbReference>
<comment type="pathway">
    <text evidence="8">Cofactor biosynthesis; coenzyme A biosynthesis; CoA from (R)-pantothenate: step 5/5.</text>
</comment>
<sequence>MVCMVMLIGLTGGIGAGKSTVAQLFEERGVPIVDADAIARDVVKPGEPALAELVEHFGDSILGADGELNRGKLAEVAFADAESHEALNAIMHPAISAETAKRIDALRGDHSVIVHDVPLLVEAGLAGNYDLTVLVDTPAQIRLQRLTELRGMDSEDAKKRIAAQATDEQRRAVCDVALDNSGDIEHLRAQFEQMWERFISRE</sequence>
<evidence type="ECO:0000256" key="3">
    <source>
        <dbReference type="ARBA" id="ARBA00022679"/>
    </source>
</evidence>
<dbReference type="InterPro" id="IPR001977">
    <property type="entry name" value="Depp_CoAkinase"/>
</dbReference>
<evidence type="ECO:0000256" key="4">
    <source>
        <dbReference type="ARBA" id="ARBA00022741"/>
    </source>
</evidence>
<dbReference type="PROSITE" id="PS51219">
    <property type="entry name" value="DPCK"/>
    <property type="match status" value="1"/>
</dbReference>
<accession>A0A2N6VQJ7</accession>
<feature type="binding site" evidence="8">
    <location>
        <begin position="15"/>
        <end position="20"/>
    </location>
    <ligand>
        <name>ATP</name>
        <dbReference type="ChEBI" id="CHEBI:30616"/>
    </ligand>
</feature>
<evidence type="ECO:0000256" key="5">
    <source>
        <dbReference type="ARBA" id="ARBA00022777"/>
    </source>
</evidence>
<gene>
    <name evidence="8" type="primary">coaE</name>
    <name evidence="10" type="ORF">CJ199_03295</name>
</gene>
<dbReference type="PANTHER" id="PTHR10695:SF46">
    <property type="entry name" value="BIFUNCTIONAL COENZYME A SYNTHASE-RELATED"/>
    <property type="match status" value="1"/>
</dbReference>
<dbReference type="EMBL" id="PNHK01000001">
    <property type="protein sequence ID" value="PMD06402.1"/>
    <property type="molecule type" value="Genomic_DNA"/>
</dbReference>
<comment type="subcellular location">
    <subcellularLocation>
        <location evidence="8">Cytoplasm</location>
    </subcellularLocation>
</comment>
<dbReference type="EC" id="2.7.1.24" evidence="8 9"/>
<evidence type="ECO:0000313" key="10">
    <source>
        <dbReference type="EMBL" id="PMD06402.1"/>
    </source>
</evidence>
<evidence type="ECO:0000256" key="1">
    <source>
        <dbReference type="ARBA" id="ARBA00009018"/>
    </source>
</evidence>
<comment type="caution">
    <text evidence="10">The sequence shown here is derived from an EMBL/GenBank/DDBJ whole genome shotgun (WGS) entry which is preliminary data.</text>
</comment>
<keyword evidence="6 8" id="KW-0067">ATP-binding</keyword>
<organism evidence="10 11">
    <name type="scientific">Brevibacterium paucivorans</name>
    <dbReference type="NCBI Taxonomy" id="170994"/>
    <lineage>
        <taxon>Bacteria</taxon>
        <taxon>Bacillati</taxon>
        <taxon>Actinomycetota</taxon>
        <taxon>Actinomycetes</taxon>
        <taxon>Micrococcales</taxon>
        <taxon>Brevibacteriaceae</taxon>
        <taxon>Brevibacterium</taxon>
    </lineage>
</organism>
<evidence type="ECO:0000256" key="6">
    <source>
        <dbReference type="ARBA" id="ARBA00022840"/>
    </source>
</evidence>
<dbReference type="GO" id="GO:0005737">
    <property type="term" value="C:cytoplasm"/>
    <property type="evidence" value="ECO:0007669"/>
    <property type="project" value="UniProtKB-SubCell"/>
</dbReference>
<reference evidence="10 11" key="1">
    <citation type="submission" date="2017-09" db="EMBL/GenBank/DDBJ databases">
        <title>Bacterial strain isolated from the female urinary microbiota.</title>
        <authorList>
            <person name="Thomas-White K."/>
            <person name="Kumar N."/>
            <person name="Forster S."/>
            <person name="Putonti C."/>
            <person name="Lawley T."/>
            <person name="Wolfe A.J."/>
        </authorList>
    </citation>
    <scope>NUCLEOTIDE SEQUENCE [LARGE SCALE GENOMIC DNA]</scope>
    <source>
        <strain evidence="10 11">UMB1301</strain>
    </source>
</reference>
<dbReference type="FunFam" id="3.40.50.300:FF:000991">
    <property type="entry name" value="Dephospho-CoA kinase"/>
    <property type="match status" value="1"/>
</dbReference>
<evidence type="ECO:0000256" key="7">
    <source>
        <dbReference type="ARBA" id="ARBA00022993"/>
    </source>
</evidence>
<dbReference type="SUPFAM" id="SSF52540">
    <property type="entry name" value="P-loop containing nucleoside triphosphate hydrolases"/>
    <property type="match status" value="1"/>
</dbReference>
<name>A0A2N6VQJ7_9MICO</name>
<dbReference type="NCBIfam" id="TIGR00152">
    <property type="entry name" value="dephospho-CoA kinase"/>
    <property type="match status" value="1"/>
</dbReference>
<keyword evidence="4 8" id="KW-0547">Nucleotide-binding</keyword>
<dbReference type="AlphaFoldDB" id="A0A2N6VQJ7"/>
<dbReference type="PANTHER" id="PTHR10695">
    <property type="entry name" value="DEPHOSPHO-COA KINASE-RELATED"/>
    <property type="match status" value="1"/>
</dbReference>
<dbReference type="InterPro" id="IPR027417">
    <property type="entry name" value="P-loop_NTPase"/>
</dbReference>
<dbReference type="Gene3D" id="3.40.50.300">
    <property type="entry name" value="P-loop containing nucleotide triphosphate hydrolases"/>
    <property type="match status" value="1"/>
</dbReference>
<dbReference type="GO" id="GO:0005524">
    <property type="term" value="F:ATP binding"/>
    <property type="evidence" value="ECO:0007669"/>
    <property type="project" value="UniProtKB-UniRule"/>
</dbReference>
<comment type="catalytic activity">
    <reaction evidence="8">
        <text>3'-dephospho-CoA + ATP = ADP + CoA + H(+)</text>
        <dbReference type="Rhea" id="RHEA:18245"/>
        <dbReference type="ChEBI" id="CHEBI:15378"/>
        <dbReference type="ChEBI" id="CHEBI:30616"/>
        <dbReference type="ChEBI" id="CHEBI:57287"/>
        <dbReference type="ChEBI" id="CHEBI:57328"/>
        <dbReference type="ChEBI" id="CHEBI:456216"/>
        <dbReference type="EC" id="2.7.1.24"/>
    </reaction>
</comment>
<keyword evidence="7 8" id="KW-0173">Coenzyme A biosynthesis</keyword>
<dbReference type="OrthoDB" id="9812943at2"/>
<keyword evidence="5 8" id="KW-0418">Kinase</keyword>
<dbReference type="UniPathway" id="UPA00241">
    <property type="reaction ID" value="UER00356"/>
</dbReference>
<dbReference type="Pfam" id="PF01121">
    <property type="entry name" value="CoaE"/>
    <property type="match status" value="1"/>
</dbReference>
<dbReference type="HAMAP" id="MF_00376">
    <property type="entry name" value="Dephospho_CoA_kinase"/>
    <property type="match status" value="1"/>
</dbReference>
<evidence type="ECO:0000256" key="9">
    <source>
        <dbReference type="NCBIfam" id="TIGR00152"/>
    </source>
</evidence>
<proteinExistence type="inferred from homology"/>
<evidence type="ECO:0000313" key="11">
    <source>
        <dbReference type="Proteomes" id="UP000235598"/>
    </source>
</evidence>
<evidence type="ECO:0000256" key="2">
    <source>
        <dbReference type="ARBA" id="ARBA00022490"/>
    </source>
</evidence>
<dbReference type="GO" id="GO:0004140">
    <property type="term" value="F:dephospho-CoA kinase activity"/>
    <property type="evidence" value="ECO:0007669"/>
    <property type="project" value="UniProtKB-UniRule"/>
</dbReference>
<protein>
    <recommendedName>
        <fullName evidence="8 9">Dephospho-CoA kinase</fullName>
        <ecNumber evidence="8 9">2.7.1.24</ecNumber>
    </recommendedName>
    <alternativeName>
        <fullName evidence="8">Dephosphocoenzyme A kinase</fullName>
    </alternativeName>
</protein>